<dbReference type="RefSeq" id="WP_099472674.1">
    <property type="nucleotide sequence ID" value="NZ_CP041025.1"/>
</dbReference>
<dbReference type="GO" id="GO:0050920">
    <property type="term" value="P:regulation of chemotaxis"/>
    <property type="evidence" value="ECO:0007669"/>
    <property type="project" value="InterPro"/>
</dbReference>
<evidence type="ECO:0000313" key="3">
    <source>
        <dbReference type="Proteomes" id="UP000229730"/>
    </source>
</evidence>
<dbReference type="FunCoup" id="A0A2G4YRX0">
    <property type="interactions" value="45"/>
</dbReference>
<dbReference type="AlphaFoldDB" id="A0A2G4YRX0"/>
<proteinExistence type="predicted"/>
<dbReference type="Proteomes" id="UP000229730">
    <property type="component" value="Unassembled WGS sequence"/>
</dbReference>
<dbReference type="InParanoid" id="A0A2G4YRX0"/>
<name>A0A2G4YRX0_9PROT</name>
<dbReference type="GO" id="GO:0003824">
    <property type="term" value="F:catalytic activity"/>
    <property type="evidence" value="ECO:0007669"/>
    <property type="project" value="InterPro"/>
</dbReference>
<keyword evidence="3" id="KW-1185">Reference proteome</keyword>
<reference evidence="2 3" key="1">
    <citation type="submission" date="2017-10" db="EMBL/GenBank/DDBJ databases">
        <title>Frigbacter circumglobatus gen. nov. sp. nov., isolated from sediment cultured in situ.</title>
        <authorList>
            <person name="Zhao Z."/>
        </authorList>
    </citation>
    <scope>NUCLEOTIDE SEQUENCE [LARGE SCALE GENOMIC DNA]</scope>
    <source>
        <strain evidence="2 3">ZYL</strain>
    </source>
</reference>
<feature type="compositionally biased region" description="Low complexity" evidence="1">
    <location>
        <begin position="288"/>
        <end position="297"/>
    </location>
</feature>
<feature type="compositionally biased region" description="Acidic residues" evidence="1">
    <location>
        <begin position="253"/>
        <end position="268"/>
    </location>
</feature>
<dbReference type="SUPFAM" id="SSF75708">
    <property type="entry name" value="Chemotaxis phosphatase CheZ"/>
    <property type="match status" value="1"/>
</dbReference>
<evidence type="ECO:0000313" key="2">
    <source>
        <dbReference type="EMBL" id="PHZ85010.1"/>
    </source>
</evidence>
<dbReference type="EMBL" id="PDEM01000020">
    <property type="protein sequence ID" value="PHZ85010.1"/>
    <property type="molecule type" value="Genomic_DNA"/>
</dbReference>
<feature type="region of interest" description="Disordered" evidence="1">
    <location>
        <begin position="176"/>
        <end position="371"/>
    </location>
</feature>
<sequence>MGHGLLPEHIGPLVDRLRNGDHHSVSLPDVAALTEILMRSLESYFKSIDLTIYQECQSLADYMDDARQEIASLSPEHSDSAKIPRAGLELEAIVEQTESATNSIMESAERIMEADPSDMDAYTGTINDAVMQIFEACSFQDITGQRISKVVSTLEHVEDRVAKLINILGVIEGDKAKPADERSEDEALLNGPALEGEGIDQSEIDSLLNGTQDDDSSSESPEEAPVAEEAPETAAESAPEDVVEDAPAAPTADQEDVTENSSADDIDFMFDGAPADTDEPAVSELEPESPVAASPEEVQPETKAADEPEPPEEKELNLIEQAKKRKAEARAADKSKAKLPKPVEYEEDAAAGLSPKAEEKTTQSDIDALFS</sequence>
<dbReference type="Gene3D" id="1.10.287.500">
    <property type="entry name" value="Helix hairpin bin"/>
    <property type="match status" value="1"/>
</dbReference>
<feature type="compositionally biased region" description="Acidic residues" evidence="1">
    <location>
        <begin position="276"/>
        <end position="287"/>
    </location>
</feature>
<feature type="compositionally biased region" description="Basic and acidic residues" evidence="1">
    <location>
        <begin position="303"/>
        <end position="317"/>
    </location>
</feature>
<dbReference type="GO" id="GO:0009288">
    <property type="term" value="C:bacterial-type flagellum"/>
    <property type="evidence" value="ECO:0007669"/>
    <property type="project" value="InterPro"/>
</dbReference>
<feature type="compositionally biased region" description="Basic and acidic residues" evidence="1">
    <location>
        <begin position="328"/>
        <end position="344"/>
    </location>
</feature>
<dbReference type="OrthoDB" id="5455460at2"/>
<evidence type="ECO:0000256" key="1">
    <source>
        <dbReference type="SAM" id="MobiDB-lite"/>
    </source>
</evidence>
<dbReference type="Pfam" id="PF04344">
    <property type="entry name" value="CheZ"/>
    <property type="match status" value="1"/>
</dbReference>
<accession>A0A2G4YRX0</accession>
<feature type="compositionally biased region" description="Acidic residues" evidence="1">
    <location>
        <begin position="212"/>
        <end position="231"/>
    </location>
</feature>
<protein>
    <submittedName>
        <fullName evidence="2">Uncharacterized protein</fullName>
    </submittedName>
</protein>
<comment type="caution">
    <text evidence="2">The sequence shown here is derived from an EMBL/GenBank/DDBJ whole genome shotgun (WGS) entry which is preliminary data.</text>
</comment>
<organism evidence="2 3">
    <name type="scientific">Paremcibacter congregatus</name>
    <dbReference type="NCBI Taxonomy" id="2043170"/>
    <lineage>
        <taxon>Bacteria</taxon>
        <taxon>Pseudomonadati</taxon>
        <taxon>Pseudomonadota</taxon>
        <taxon>Alphaproteobacteria</taxon>
        <taxon>Emcibacterales</taxon>
        <taxon>Emcibacteraceae</taxon>
        <taxon>Paremcibacter</taxon>
    </lineage>
</organism>
<dbReference type="InterPro" id="IPR007439">
    <property type="entry name" value="Chemotax_Pase_CheZ"/>
</dbReference>
<gene>
    <name evidence="2" type="ORF">CRD36_09845</name>
</gene>